<dbReference type="GO" id="GO:0004413">
    <property type="term" value="F:homoserine kinase activity"/>
    <property type="evidence" value="ECO:0007669"/>
    <property type="project" value="UniProtKB-EC"/>
</dbReference>
<evidence type="ECO:0000313" key="15">
    <source>
        <dbReference type="Proteomes" id="UP000747399"/>
    </source>
</evidence>
<evidence type="ECO:0000256" key="5">
    <source>
        <dbReference type="ARBA" id="ARBA00022605"/>
    </source>
</evidence>
<dbReference type="Pfam" id="PF00288">
    <property type="entry name" value="GHMP_kinases_N"/>
    <property type="match status" value="1"/>
</dbReference>
<keyword evidence="6" id="KW-0808">Transferase</keyword>
<proteinExistence type="inferred from homology"/>
<protein>
    <recommendedName>
        <fullName evidence="4">Homoserine kinase</fullName>
        <ecNumber evidence="3">2.7.1.39</ecNumber>
    </recommendedName>
</protein>
<dbReference type="Gene3D" id="3.30.230.10">
    <property type="match status" value="1"/>
</dbReference>
<reference evidence="14" key="1">
    <citation type="journal article" date="2021" name="Proc. Natl. Acad. Sci. U.S.A.">
        <title>Three genomes in the algal genus Volvox reveal the fate of a haploid sex-determining region after a transition to homothallism.</title>
        <authorList>
            <person name="Yamamoto K."/>
            <person name="Hamaji T."/>
            <person name="Kawai-Toyooka H."/>
            <person name="Matsuzaki R."/>
            <person name="Takahashi F."/>
            <person name="Nishimura Y."/>
            <person name="Kawachi M."/>
            <person name="Noguchi H."/>
            <person name="Minakuchi Y."/>
            <person name="Umen J.G."/>
            <person name="Toyoda A."/>
            <person name="Nozaki H."/>
        </authorList>
    </citation>
    <scope>NUCLEOTIDE SEQUENCE</scope>
    <source>
        <strain evidence="14">NIES-3780</strain>
    </source>
</reference>
<dbReference type="PROSITE" id="PS00627">
    <property type="entry name" value="GHMP_KINASES_ATP"/>
    <property type="match status" value="1"/>
</dbReference>
<feature type="domain" description="GHMP kinase C-terminal" evidence="13">
    <location>
        <begin position="266"/>
        <end position="343"/>
    </location>
</feature>
<evidence type="ECO:0000256" key="7">
    <source>
        <dbReference type="ARBA" id="ARBA00022697"/>
    </source>
</evidence>
<evidence type="ECO:0000313" key="14">
    <source>
        <dbReference type="EMBL" id="GIL53093.1"/>
    </source>
</evidence>
<dbReference type="EC" id="2.7.1.39" evidence="3"/>
<dbReference type="InterPro" id="IPR036554">
    <property type="entry name" value="GHMP_kinase_C_sf"/>
</dbReference>
<evidence type="ECO:0000256" key="8">
    <source>
        <dbReference type="ARBA" id="ARBA00022741"/>
    </source>
</evidence>
<dbReference type="AlphaFoldDB" id="A0A8J4B4K0"/>
<keyword evidence="8" id="KW-0547">Nucleotide-binding</keyword>
<dbReference type="Proteomes" id="UP000747399">
    <property type="component" value="Unassembled WGS sequence"/>
</dbReference>
<evidence type="ECO:0000256" key="2">
    <source>
        <dbReference type="ARBA" id="ARBA00007370"/>
    </source>
</evidence>
<dbReference type="HAMAP" id="MF_00384">
    <property type="entry name" value="Homoser_kinase"/>
    <property type="match status" value="1"/>
</dbReference>
<evidence type="ECO:0000256" key="4">
    <source>
        <dbReference type="ARBA" id="ARBA00017858"/>
    </source>
</evidence>
<dbReference type="SUPFAM" id="SSF54211">
    <property type="entry name" value="Ribosomal protein S5 domain 2-like"/>
    <property type="match status" value="1"/>
</dbReference>
<dbReference type="InterPro" id="IPR014721">
    <property type="entry name" value="Ribsml_uS5_D2-typ_fold_subgr"/>
</dbReference>
<evidence type="ECO:0000259" key="13">
    <source>
        <dbReference type="Pfam" id="PF08544"/>
    </source>
</evidence>
<dbReference type="InterPro" id="IPR013750">
    <property type="entry name" value="GHMP_kinase_C_dom"/>
</dbReference>
<evidence type="ECO:0000256" key="10">
    <source>
        <dbReference type="ARBA" id="ARBA00022840"/>
    </source>
</evidence>
<keyword evidence="7" id="KW-0791">Threonine biosynthesis</keyword>
<dbReference type="PRINTS" id="PR00958">
    <property type="entry name" value="HOMSERKINASE"/>
</dbReference>
<dbReference type="GO" id="GO:0005524">
    <property type="term" value="F:ATP binding"/>
    <property type="evidence" value="ECO:0007669"/>
    <property type="project" value="UniProtKB-KW"/>
</dbReference>
<keyword evidence="5" id="KW-0028">Amino-acid biosynthesis</keyword>
<comment type="similarity">
    <text evidence="2">Belongs to the GHMP kinase family. Homoserine kinase subfamily.</text>
</comment>
<evidence type="ECO:0000256" key="9">
    <source>
        <dbReference type="ARBA" id="ARBA00022777"/>
    </source>
</evidence>
<keyword evidence="10" id="KW-0067">ATP-binding</keyword>
<evidence type="ECO:0000256" key="3">
    <source>
        <dbReference type="ARBA" id="ARBA00012078"/>
    </source>
</evidence>
<sequence>MALHQDLKHRPHSSSTCKSPCRRAVVRRPARCTRLNVAAGGKVYLDPVRKECSAFAPATVANLGPGFDWMGCAVQGGGDTVIAKVLPGRAGEVVIEAIQGDGGRLSLDPAKNCIGVAATETLKLMSGAVSCGVSLTLHKGLPLGSGMGSSAASAAAAAWAVNGLFGAPVSKDKLILAGLASEAAVSGYHADNVGPSLLGGFVLIRSCKPGEPVELLQLPFAAADRLHFVLVNPCFEAPTAEMRAVLPKQVPMKSMINNCCQGGALVAGILRGDVKLIGESLDRDVIIEPVRGPLIPGMMAVKEAAKAAGAYGCTISGAGPTAVAIVDDPAVGERVAAAISDAFRSVGKLEVNTAQVVKLDTEGAKFV</sequence>
<evidence type="ECO:0000256" key="1">
    <source>
        <dbReference type="ARBA" id="ARBA00005015"/>
    </source>
</evidence>
<feature type="domain" description="GHMP kinase N-terminal" evidence="12">
    <location>
        <begin position="122"/>
        <end position="200"/>
    </location>
</feature>
<dbReference type="NCBIfam" id="TIGR00191">
    <property type="entry name" value="thrB"/>
    <property type="match status" value="1"/>
</dbReference>
<gene>
    <name evidence="14" type="ORF">Vafri_8779</name>
</gene>
<comment type="caution">
    <text evidence="14">The sequence shown here is derived from an EMBL/GenBank/DDBJ whole genome shotgun (WGS) entry which is preliminary data.</text>
</comment>
<keyword evidence="9" id="KW-0418">Kinase</keyword>
<dbReference type="EMBL" id="BNCO01000014">
    <property type="protein sequence ID" value="GIL53093.1"/>
    <property type="molecule type" value="Genomic_DNA"/>
</dbReference>
<dbReference type="NCBIfam" id="NF002288">
    <property type="entry name" value="PRK01212.1-4"/>
    <property type="match status" value="1"/>
</dbReference>
<dbReference type="PANTHER" id="PTHR20861:SF1">
    <property type="entry name" value="HOMOSERINE KINASE"/>
    <property type="match status" value="1"/>
</dbReference>
<dbReference type="Gene3D" id="3.30.70.890">
    <property type="entry name" value="GHMP kinase, C-terminal domain"/>
    <property type="match status" value="1"/>
</dbReference>
<dbReference type="InterPro" id="IPR006203">
    <property type="entry name" value="GHMP_knse_ATP-bd_CS"/>
</dbReference>
<comment type="catalytic activity">
    <reaction evidence="11">
        <text>L-homoserine + ATP = O-phospho-L-homoserine + ADP + H(+)</text>
        <dbReference type="Rhea" id="RHEA:13985"/>
        <dbReference type="ChEBI" id="CHEBI:15378"/>
        <dbReference type="ChEBI" id="CHEBI:30616"/>
        <dbReference type="ChEBI" id="CHEBI:57476"/>
        <dbReference type="ChEBI" id="CHEBI:57590"/>
        <dbReference type="ChEBI" id="CHEBI:456216"/>
        <dbReference type="EC" id="2.7.1.39"/>
    </reaction>
    <physiologicalReaction direction="left-to-right" evidence="11">
        <dbReference type="Rhea" id="RHEA:13986"/>
    </physiologicalReaction>
</comment>
<dbReference type="PIRSF" id="PIRSF000676">
    <property type="entry name" value="Homoser_kin"/>
    <property type="match status" value="1"/>
</dbReference>
<name>A0A8J4B4K0_9CHLO</name>
<dbReference type="Pfam" id="PF08544">
    <property type="entry name" value="GHMP_kinases_C"/>
    <property type="match status" value="1"/>
</dbReference>
<dbReference type="GO" id="GO:0009088">
    <property type="term" value="P:threonine biosynthetic process"/>
    <property type="evidence" value="ECO:0007669"/>
    <property type="project" value="UniProtKB-UniPathway"/>
</dbReference>
<evidence type="ECO:0000256" key="11">
    <source>
        <dbReference type="ARBA" id="ARBA00049913"/>
    </source>
</evidence>
<organism evidence="14 15">
    <name type="scientific">Volvox africanus</name>
    <dbReference type="NCBI Taxonomy" id="51714"/>
    <lineage>
        <taxon>Eukaryota</taxon>
        <taxon>Viridiplantae</taxon>
        <taxon>Chlorophyta</taxon>
        <taxon>core chlorophytes</taxon>
        <taxon>Chlorophyceae</taxon>
        <taxon>CS clade</taxon>
        <taxon>Chlamydomonadales</taxon>
        <taxon>Volvocaceae</taxon>
        <taxon>Volvox</taxon>
    </lineage>
</organism>
<dbReference type="PANTHER" id="PTHR20861">
    <property type="entry name" value="HOMOSERINE/4-DIPHOSPHOCYTIDYL-2-C-METHYL-D-ERYTHRITOL KINASE"/>
    <property type="match status" value="1"/>
</dbReference>
<keyword evidence="15" id="KW-1185">Reference proteome</keyword>
<dbReference type="InterPro" id="IPR006204">
    <property type="entry name" value="GHMP_kinase_N_dom"/>
</dbReference>
<dbReference type="UniPathway" id="UPA00050">
    <property type="reaction ID" value="UER00064"/>
</dbReference>
<dbReference type="InterPro" id="IPR020568">
    <property type="entry name" value="Ribosomal_Su5_D2-typ_SF"/>
</dbReference>
<comment type="pathway">
    <text evidence="1">Amino-acid biosynthesis; L-threonine biosynthesis; L-threonine from L-aspartate: step 4/5.</text>
</comment>
<accession>A0A8J4B4K0</accession>
<evidence type="ECO:0000256" key="6">
    <source>
        <dbReference type="ARBA" id="ARBA00022679"/>
    </source>
</evidence>
<evidence type="ECO:0000259" key="12">
    <source>
        <dbReference type="Pfam" id="PF00288"/>
    </source>
</evidence>
<dbReference type="SUPFAM" id="SSF55060">
    <property type="entry name" value="GHMP Kinase, C-terminal domain"/>
    <property type="match status" value="1"/>
</dbReference>
<dbReference type="InterPro" id="IPR000870">
    <property type="entry name" value="Homoserine_kinase"/>
</dbReference>